<dbReference type="SUPFAM" id="SSF55729">
    <property type="entry name" value="Acyl-CoA N-acyltransferases (Nat)"/>
    <property type="match status" value="1"/>
</dbReference>
<dbReference type="Pfam" id="PF13508">
    <property type="entry name" value="Acetyltransf_7"/>
    <property type="match status" value="1"/>
</dbReference>
<feature type="domain" description="N-acetyltransferase" evidence="1">
    <location>
        <begin position="9"/>
        <end position="230"/>
    </location>
</feature>
<dbReference type="GO" id="GO:0016747">
    <property type="term" value="F:acyltransferase activity, transferring groups other than amino-acyl groups"/>
    <property type="evidence" value="ECO:0007669"/>
    <property type="project" value="InterPro"/>
</dbReference>
<dbReference type="AlphaFoldDB" id="A0A0A2KS73"/>
<dbReference type="OMA" id="FFLMMRD"/>
<dbReference type="InterPro" id="IPR016181">
    <property type="entry name" value="Acyl_CoA_acyltransferase"/>
</dbReference>
<dbReference type="PANTHER" id="PTHR42791:SF2">
    <property type="entry name" value="N-ACETYLTRANSFERASE DOMAIN-CONTAINING PROTEIN"/>
    <property type="match status" value="1"/>
</dbReference>
<dbReference type="CDD" id="cd04301">
    <property type="entry name" value="NAT_SF"/>
    <property type="match status" value="1"/>
</dbReference>
<dbReference type="Gene3D" id="3.40.630.30">
    <property type="match status" value="1"/>
</dbReference>
<organism evidence="2 3">
    <name type="scientific">Penicillium italicum</name>
    <name type="common">Blue mold</name>
    <dbReference type="NCBI Taxonomy" id="40296"/>
    <lineage>
        <taxon>Eukaryota</taxon>
        <taxon>Fungi</taxon>
        <taxon>Dikarya</taxon>
        <taxon>Ascomycota</taxon>
        <taxon>Pezizomycotina</taxon>
        <taxon>Eurotiomycetes</taxon>
        <taxon>Eurotiomycetidae</taxon>
        <taxon>Eurotiales</taxon>
        <taxon>Aspergillaceae</taxon>
        <taxon>Penicillium</taxon>
    </lineage>
</organism>
<reference evidence="2 3" key="1">
    <citation type="journal article" date="2015" name="Mol. Plant Microbe Interact.">
        <title>Genome, transcriptome, and functional analyses of Penicillium expansum provide new insights into secondary metabolism and pathogenicity.</title>
        <authorList>
            <person name="Ballester A.R."/>
            <person name="Marcet-Houben M."/>
            <person name="Levin E."/>
            <person name="Sela N."/>
            <person name="Selma-Lazaro C."/>
            <person name="Carmona L."/>
            <person name="Wisniewski M."/>
            <person name="Droby S."/>
            <person name="Gonzalez-Candelas L."/>
            <person name="Gabaldon T."/>
        </authorList>
    </citation>
    <scope>NUCLEOTIDE SEQUENCE [LARGE SCALE GENOMIC DNA]</scope>
    <source>
        <strain evidence="2 3">PHI-1</strain>
    </source>
</reference>
<dbReference type="STRING" id="40296.A0A0A2KS73"/>
<dbReference type="Proteomes" id="UP000030104">
    <property type="component" value="Unassembled WGS sequence"/>
</dbReference>
<dbReference type="PhylomeDB" id="A0A0A2KS73"/>
<dbReference type="InterPro" id="IPR000182">
    <property type="entry name" value="GNAT_dom"/>
</dbReference>
<sequence>MAGCLASMYQIRYATEADMPGLCEINYASFKKHRFRSAVFPESDAATLKGFKALKGMKQIANPEMHIVAVTDSTTGHVVAYARWFIPEILGVPPHTCNLGERGTAQVAAAESPLIHAPRPMNEGLFFAPRKLLAGARKRHTIARDIALDFLATLPTHRGRGIGSALLEWGIKIADSLHTRIYLEATCAGLPLYRKYGWEIVEELVLDLEPHGEYGKEVFTIMLREPLSIDYSQR</sequence>
<dbReference type="EMBL" id="JQGA01001117">
    <property type="protein sequence ID" value="KGO69808.1"/>
    <property type="molecule type" value="Genomic_DNA"/>
</dbReference>
<dbReference type="InterPro" id="IPR052523">
    <property type="entry name" value="Trichothecene_AcTrans"/>
</dbReference>
<keyword evidence="3" id="KW-1185">Reference proteome</keyword>
<keyword evidence="2" id="KW-0012">Acyltransferase</keyword>
<evidence type="ECO:0000259" key="1">
    <source>
        <dbReference type="PROSITE" id="PS51186"/>
    </source>
</evidence>
<proteinExistence type="predicted"/>
<accession>A0A0A2KS73</accession>
<comment type="caution">
    <text evidence="2">The sequence shown here is derived from an EMBL/GenBank/DDBJ whole genome shotgun (WGS) entry which is preliminary data.</text>
</comment>
<evidence type="ECO:0000313" key="2">
    <source>
        <dbReference type="EMBL" id="KGO69808.1"/>
    </source>
</evidence>
<dbReference type="HOGENOM" id="CLU_060131_6_3_1"/>
<gene>
    <name evidence="2" type="ORF">PITC_042710</name>
</gene>
<name>A0A0A2KS73_PENIT</name>
<dbReference type="PANTHER" id="PTHR42791">
    <property type="entry name" value="GNAT FAMILY ACETYLTRANSFERASE"/>
    <property type="match status" value="1"/>
</dbReference>
<dbReference type="OrthoDB" id="410198at2759"/>
<protein>
    <submittedName>
        <fullName evidence="2">Acyl-CoA N-acyltransferase</fullName>
    </submittedName>
</protein>
<dbReference type="PROSITE" id="PS51186">
    <property type="entry name" value="GNAT"/>
    <property type="match status" value="1"/>
</dbReference>
<keyword evidence="2" id="KW-0808">Transferase</keyword>
<evidence type="ECO:0000313" key="3">
    <source>
        <dbReference type="Proteomes" id="UP000030104"/>
    </source>
</evidence>